<dbReference type="SUPFAM" id="SSF158446">
    <property type="entry name" value="IVS-encoded protein-like"/>
    <property type="match status" value="1"/>
</dbReference>
<evidence type="ECO:0000313" key="2">
    <source>
        <dbReference type="Proteomes" id="UP001621706"/>
    </source>
</evidence>
<dbReference type="NCBIfam" id="TIGR02436">
    <property type="entry name" value="four helix bundle protein"/>
    <property type="match status" value="1"/>
</dbReference>
<dbReference type="CDD" id="cd16377">
    <property type="entry name" value="23S_rRNA_IVP_like"/>
    <property type="match status" value="1"/>
</dbReference>
<sequence>MGNINSYQDLLVWQKGIVLVIKIYQLLKRFPQEELYALISQIKRAVVSIPSNITEGYGRNTDKSFSHFIDIPRDSLYELEI</sequence>
<dbReference type="PANTHER" id="PTHR38471:SF2">
    <property type="entry name" value="FOUR HELIX BUNDLE PROTEIN"/>
    <property type="match status" value="1"/>
</dbReference>
<dbReference type="Proteomes" id="UP001621706">
    <property type="component" value="Unassembled WGS sequence"/>
</dbReference>
<comment type="caution">
    <text evidence="1">The sequence shown here is derived from an EMBL/GenBank/DDBJ whole genome shotgun (WGS) entry which is preliminary data.</text>
</comment>
<accession>A0ABW8P4N7</accession>
<protein>
    <submittedName>
        <fullName evidence="1">Four helix bundle protein</fullName>
    </submittedName>
</protein>
<dbReference type="Gene3D" id="1.20.1440.60">
    <property type="entry name" value="23S rRNA-intervening sequence"/>
    <property type="match status" value="1"/>
</dbReference>
<dbReference type="RefSeq" id="WP_235819340.1">
    <property type="nucleotide sequence ID" value="NZ_JAZGZP010000001.1"/>
</dbReference>
<dbReference type="Pfam" id="PF05635">
    <property type="entry name" value="23S_rRNA_IVP"/>
    <property type="match status" value="1"/>
</dbReference>
<dbReference type="GeneID" id="96798299"/>
<evidence type="ECO:0000313" key="1">
    <source>
        <dbReference type="EMBL" id="MFK6999458.1"/>
    </source>
</evidence>
<name>A0ABW8P4N7_9FLAO</name>
<gene>
    <name evidence="1" type="ORF">V3I07_00970</name>
</gene>
<dbReference type="InterPro" id="IPR036583">
    <property type="entry name" value="23S_rRNA_IVS_sf"/>
</dbReference>
<keyword evidence="2" id="KW-1185">Reference proteome</keyword>
<dbReference type="InterPro" id="IPR012657">
    <property type="entry name" value="23S_rRNA-intervening_sequence"/>
</dbReference>
<dbReference type="PANTHER" id="PTHR38471">
    <property type="entry name" value="FOUR HELIX BUNDLE PROTEIN"/>
    <property type="match status" value="1"/>
</dbReference>
<proteinExistence type="predicted"/>
<reference evidence="1 2" key="1">
    <citation type="submission" date="2024-02" db="EMBL/GenBank/DDBJ databases">
        <title>Comparative Genomic Analysis of Flavobacterium Species Causing Columnaris Disease of Freshwater Fish in Thailand: Insights into Virulence and Resistance Mechanisms.</title>
        <authorList>
            <person name="Nguyen D."/>
            <person name="Chokmangmeepisarn P."/>
            <person name="Khianchaikhan K."/>
            <person name="Morishita M."/>
            <person name="Bunnoy A."/>
            <person name="Rodkhum C."/>
        </authorList>
    </citation>
    <scope>NUCLEOTIDE SEQUENCE [LARGE SCALE GENOMIC DNA]</scope>
    <source>
        <strain evidence="1 2">CNRT2201</strain>
    </source>
</reference>
<dbReference type="EMBL" id="JAZGZP010000001">
    <property type="protein sequence ID" value="MFK6999458.1"/>
    <property type="molecule type" value="Genomic_DNA"/>
</dbReference>
<organism evidence="1 2">
    <name type="scientific">Flavobacterium oreochromis</name>
    <dbReference type="NCBI Taxonomy" id="2906078"/>
    <lineage>
        <taxon>Bacteria</taxon>
        <taxon>Pseudomonadati</taxon>
        <taxon>Bacteroidota</taxon>
        <taxon>Flavobacteriia</taxon>
        <taxon>Flavobacteriales</taxon>
        <taxon>Flavobacteriaceae</taxon>
        <taxon>Flavobacterium</taxon>
    </lineage>
</organism>